<evidence type="ECO:0000259" key="1">
    <source>
        <dbReference type="SMART" id="SM01008"/>
    </source>
</evidence>
<evidence type="ECO:0000313" key="3">
    <source>
        <dbReference type="Proteomes" id="UP000518878"/>
    </source>
</evidence>
<dbReference type="Pfam" id="PF20256">
    <property type="entry name" value="MoCoBD_2"/>
    <property type="match status" value="2"/>
</dbReference>
<comment type="caution">
    <text evidence="2">The sequence shown here is derived from an EMBL/GenBank/DDBJ whole genome shotgun (WGS) entry which is preliminary data.</text>
</comment>
<dbReference type="InterPro" id="IPR000674">
    <property type="entry name" value="Ald_Oxase/Xan_DH_a/b"/>
</dbReference>
<dbReference type="GO" id="GO:0016491">
    <property type="term" value="F:oxidoreductase activity"/>
    <property type="evidence" value="ECO:0007669"/>
    <property type="project" value="InterPro"/>
</dbReference>
<dbReference type="SMART" id="SM01008">
    <property type="entry name" value="Ald_Xan_dh_C"/>
    <property type="match status" value="1"/>
</dbReference>
<sequence length="720" mass="76926">MSAALRDPPGNPSRRRFLCASVAIGGGLLIGFPLVETSLAADAPVPPPDAFIRIGTDGRVTFIVPYVEMGQGALTSQAQILADELDVSMDDVTVEQAPPSDARYGSPIFMEQITGGSASLRGSWITLRAVGAAARTMLIAAAAERWQVRPSACQTRDGRVIHAGTKRRLGYGELATEAAGMPLPKSPRPKKLSDYRLIGQPQKRVDTPAKIDGSAIFGIDARPEGVRYAMVMASPVLGGRVVSVDPAEAMTIRGVWKVVHSDDAVAVVGDNTWAARKGLAAVRIEWDEGANAHLSTADMVAAADRALAEEGLPALRKGDVEAAERQAAGMYDEVFRLPMLAHAAMEPLSCTVHCQADRCEVWVGSQVVARAQKAAAAAAGLPLESVTVHNLFLGGGFGRRLEADYVGQAVRLAKQIDGPVKITWSREEDMRQDYYRFHNHSRVTVAVDGKGRPTSWRHRLAAPNIMARFLPIYQKDGVDLDAVDVAGGPYDIPNVRVDFIRHEAPRGLNTGNWRGVGPTRNVVITESVIDELAHRAGADPVDYRRAMMKGAPRDRAVLELVAEKSGWKDPLPKGRGRGVALCPAFGSHVAMVAEVSVEPSGMYRVERIVCAVDTGIVVNPDVVRAQIEGGAMFGITAVGYGRITVANGRVEQGNFDTYPVLRMVEAPEVEVHIVPSKADPGGVGEPGTSVAIAAVANAIFAATGKRFRTLPISPDDLREA</sequence>
<dbReference type="EMBL" id="JAAQTL010000001">
    <property type="protein sequence ID" value="NID14739.1"/>
    <property type="molecule type" value="Genomic_DNA"/>
</dbReference>
<dbReference type="InterPro" id="IPR052516">
    <property type="entry name" value="N-heterocyclic_Hydroxylase"/>
</dbReference>
<dbReference type="InterPro" id="IPR012368">
    <property type="entry name" value="OxRdtase_Mopterin-bd_su_IorB"/>
</dbReference>
<dbReference type="AlphaFoldDB" id="A0A7X5QST0"/>
<dbReference type="SUPFAM" id="SSF56003">
    <property type="entry name" value="Molybdenum cofactor-binding domain"/>
    <property type="match status" value="2"/>
</dbReference>
<dbReference type="RefSeq" id="WP_166698437.1">
    <property type="nucleotide sequence ID" value="NZ_JAAQTL010000001.1"/>
</dbReference>
<dbReference type="InterPro" id="IPR037165">
    <property type="entry name" value="AldOxase/xan_DH_Mopterin-bd_sf"/>
</dbReference>
<dbReference type="PANTHER" id="PTHR47495">
    <property type="entry name" value="ALDEHYDE DEHYDROGENASE"/>
    <property type="match status" value="1"/>
</dbReference>
<dbReference type="Gene3D" id="3.90.1170.50">
    <property type="entry name" value="Aldehyde oxidase/xanthine dehydrogenase, a/b hammerhead"/>
    <property type="match status" value="1"/>
</dbReference>
<dbReference type="PROSITE" id="PS51318">
    <property type="entry name" value="TAT"/>
    <property type="match status" value="1"/>
</dbReference>
<proteinExistence type="predicted"/>
<name>A0A7X5QST0_9GAMM</name>
<dbReference type="Pfam" id="PF02738">
    <property type="entry name" value="MoCoBD_1"/>
    <property type="match status" value="1"/>
</dbReference>
<dbReference type="Proteomes" id="UP000518878">
    <property type="component" value="Unassembled WGS sequence"/>
</dbReference>
<dbReference type="PIRSF" id="PIRSF036389">
    <property type="entry name" value="IOR_B"/>
    <property type="match status" value="1"/>
</dbReference>
<feature type="domain" description="Aldehyde oxidase/xanthine dehydrogenase a/b hammerhead" evidence="1">
    <location>
        <begin position="212"/>
        <end position="290"/>
    </location>
</feature>
<gene>
    <name evidence="2" type="ORF">HBF32_04575</name>
</gene>
<evidence type="ECO:0000313" key="2">
    <source>
        <dbReference type="EMBL" id="NID14739.1"/>
    </source>
</evidence>
<dbReference type="InterPro" id="IPR006311">
    <property type="entry name" value="TAT_signal"/>
</dbReference>
<keyword evidence="3" id="KW-1185">Reference proteome</keyword>
<dbReference type="InterPro" id="IPR008274">
    <property type="entry name" value="AldOxase/xan_DH_MoCoBD1"/>
</dbReference>
<reference evidence="2 3" key="1">
    <citation type="journal article" date="2006" name="Int. J. Syst. Evol. Microbiol.">
        <title>Dyella yeojuensis sp. nov., isolated from greenhouse soil in Korea.</title>
        <authorList>
            <person name="Kim B.Y."/>
            <person name="Weon H.Y."/>
            <person name="Lee K.H."/>
            <person name="Seok S.J."/>
            <person name="Kwon S.W."/>
            <person name="Go S.J."/>
            <person name="Stackebrandt E."/>
        </authorList>
    </citation>
    <scope>NUCLEOTIDE SEQUENCE [LARGE SCALE GENOMIC DNA]</scope>
    <source>
        <strain evidence="2 3">DSM 17673</strain>
    </source>
</reference>
<accession>A0A7X5QST0</accession>
<dbReference type="InterPro" id="IPR046867">
    <property type="entry name" value="AldOxase/xan_DH_MoCoBD2"/>
</dbReference>
<organism evidence="2 3">
    <name type="scientific">Luteibacter yeojuensis</name>
    <dbReference type="NCBI Taxonomy" id="345309"/>
    <lineage>
        <taxon>Bacteria</taxon>
        <taxon>Pseudomonadati</taxon>
        <taxon>Pseudomonadota</taxon>
        <taxon>Gammaproteobacteria</taxon>
        <taxon>Lysobacterales</taxon>
        <taxon>Rhodanobacteraceae</taxon>
        <taxon>Luteibacter</taxon>
    </lineage>
</organism>
<dbReference type="Gene3D" id="3.30.365.10">
    <property type="entry name" value="Aldehyde oxidase/xanthine dehydrogenase, molybdopterin binding domain"/>
    <property type="match status" value="4"/>
</dbReference>
<protein>
    <submittedName>
        <fullName evidence="2">Xanthine dehydrogenase family protein molybdopterin-binding subunit</fullName>
    </submittedName>
</protein>
<dbReference type="PANTHER" id="PTHR47495:SF2">
    <property type="entry name" value="ALDEHYDE DEHYDROGENASE"/>
    <property type="match status" value="1"/>
</dbReference>